<dbReference type="PANTHER" id="PTHR43337">
    <property type="entry name" value="XANTHINE/URACIL PERMEASE C887.17-RELATED"/>
    <property type="match status" value="1"/>
</dbReference>
<protein>
    <submittedName>
        <fullName evidence="8">Uncharacterized protein</fullName>
    </submittedName>
</protein>
<evidence type="ECO:0000256" key="1">
    <source>
        <dbReference type="ARBA" id="ARBA00004127"/>
    </source>
</evidence>
<feature type="transmembrane region" description="Helical" evidence="7">
    <location>
        <begin position="93"/>
        <end position="116"/>
    </location>
</feature>
<feature type="transmembrane region" description="Helical" evidence="7">
    <location>
        <begin position="400"/>
        <end position="424"/>
    </location>
</feature>
<feature type="transmembrane region" description="Helical" evidence="7">
    <location>
        <begin position="123"/>
        <end position="141"/>
    </location>
</feature>
<evidence type="ECO:0000256" key="7">
    <source>
        <dbReference type="SAM" id="Phobius"/>
    </source>
</evidence>
<accession>A0ABP0L8I5</accession>
<evidence type="ECO:0000256" key="6">
    <source>
        <dbReference type="ARBA" id="ARBA00023136"/>
    </source>
</evidence>
<reference evidence="8 9" key="1">
    <citation type="submission" date="2024-02" db="EMBL/GenBank/DDBJ databases">
        <authorList>
            <person name="Chen Y."/>
            <person name="Shah S."/>
            <person name="Dougan E. K."/>
            <person name="Thang M."/>
            <person name="Chan C."/>
        </authorList>
    </citation>
    <scope>NUCLEOTIDE SEQUENCE [LARGE SCALE GENOMIC DNA]</scope>
</reference>
<gene>
    <name evidence="8" type="ORF">CCMP2556_LOCUS19766</name>
</gene>
<proteinExistence type="inferred from homology"/>
<evidence type="ECO:0000256" key="3">
    <source>
        <dbReference type="ARBA" id="ARBA00022448"/>
    </source>
</evidence>
<dbReference type="InterPro" id="IPR045018">
    <property type="entry name" value="Azg-like"/>
</dbReference>
<name>A0ABP0L8I5_9DINO</name>
<evidence type="ECO:0000313" key="8">
    <source>
        <dbReference type="EMBL" id="CAK9035087.1"/>
    </source>
</evidence>
<dbReference type="Proteomes" id="UP001642484">
    <property type="component" value="Unassembled WGS sequence"/>
</dbReference>
<feature type="transmembrane region" description="Helical" evidence="7">
    <location>
        <begin position="172"/>
        <end position="196"/>
    </location>
</feature>
<keyword evidence="3" id="KW-0813">Transport</keyword>
<dbReference type="PANTHER" id="PTHR43337:SF1">
    <property type="entry name" value="XANTHINE_URACIL PERMEASE C887.17-RELATED"/>
    <property type="match status" value="1"/>
</dbReference>
<comment type="caution">
    <text evidence="8">The sequence shown here is derived from an EMBL/GenBank/DDBJ whole genome shotgun (WGS) entry which is preliminary data.</text>
</comment>
<feature type="transmembrane region" description="Helical" evidence="7">
    <location>
        <begin position="436"/>
        <end position="457"/>
    </location>
</feature>
<keyword evidence="4 7" id="KW-0812">Transmembrane</keyword>
<dbReference type="Pfam" id="PF00860">
    <property type="entry name" value="Xan_ur_permease"/>
    <property type="match status" value="1"/>
</dbReference>
<keyword evidence="6 7" id="KW-0472">Membrane</keyword>
<comment type="subcellular location">
    <subcellularLocation>
        <location evidence="1">Endomembrane system</location>
        <topology evidence="1">Multi-pass membrane protein</topology>
    </subcellularLocation>
</comment>
<keyword evidence="9" id="KW-1185">Reference proteome</keyword>
<evidence type="ECO:0000313" key="9">
    <source>
        <dbReference type="Proteomes" id="UP001642484"/>
    </source>
</evidence>
<evidence type="ECO:0000256" key="4">
    <source>
        <dbReference type="ARBA" id="ARBA00022692"/>
    </source>
</evidence>
<feature type="transmembrane region" description="Helical" evidence="7">
    <location>
        <begin position="280"/>
        <end position="298"/>
    </location>
</feature>
<feature type="transmembrane region" description="Helical" evidence="7">
    <location>
        <begin position="208"/>
        <end position="227"/>
    </location>
</feature>
<keyword evidence="5 7" id="KW-1133">Transmembrane helix</keyword>
<organism evidence="8 9">
    <name type="scientific">Durusdinium trenchii</name>
    <dbReference type="NCBI Taxonomy" id="1381693"/>
    <lineage>
        <taxon>Eukaryota</taxon>
        <taxon>Sar</taxon>
        <taxon>Alveolata</taxon>
        <taxon>Dinophyceae</taxon>
        <taxon>Suessiales</taxon>
        <taxon>Symbiodiniaceae</taxon>
        <taxon>Durusdinium</taxon>
    </lineage>
</organism>
<comment type="similarity">
    <text evidence="2">Belongs to the nucleobase:cation symporter-2 (NCS2) (TC 2.A.40) family. Azg-like subfamily.</text>
</comment>
<dbReference type="InterPro" id="IPR006043">
    <property type="entry name" value="NCS2"/>
</dbReference>
<evidence type="ECO:0000256" key="2">
    <source>
        <dbReference type="ARBA" id="ARBA00005697"/>
    </source>
</evidence>
<sequence length="483" mass="50687">MPQVFRVRTFRSLATSGPSSGDDQVSRPLWPRAIGALSGRSRSLSAPSQVPRSGQKPTTLEFLGLAGNFGHLNLKDPFDVKKRGSSYATEVRAGITTFLAMAYILPVNSGMLSLVIPDKREQLVCATAIAAFCGCWLMGILSNYPFMLAPGMGTNAFFTFTICLGRGLPYQAAFAAVFMAGCIFILLSITGLRTLMIRLFPEGIKDPVVAGESIGAGVGLFLCFIAFQSSEGMGLSVADPATLVTLNSLSLNNYDAYKLWLSLAVLGLTATLFAAKVPGAPLIGIIFGTAVCWIEGFARGREHSVFGYPFGIKGNHTDKDFHIYVPSSLVAQPSLEGLSGALWDGFGAAVHADTAATFWTAVGTFCYTDLLDSSGTFFAVAKVAGLTDRRGNLPLARQNMAYLADALAALLGSMLGVSTVATFAESTAGVADGAKTGLASLVTGLCFLLAIPIAPVVSAVPPPGVWAHLVPAGRTDVQLCARD</sequence>
<dbReference type="EMBL" id="CAXAMN010011359">
    <property type="protein sequence ID" value="CAK9035087.1"/>
    <property type="molecule type" value="Genomic_DNA"/>
</dbReference>
<evidence type="ECO:0000256" key="5">
    <source>
        <dbReference type="ARBA" id="ARBA00022989"/>
    </source>
</evidence>